<reference evidence="1 2" key="1">
    <citation type="journal article" date="2020" name="G3 (Bethesda)">
        <title>CeMbio - The Caenorhabditis elegans Microbiome Resource.</title>
        <authorList>
            <person name="Dirksen P."/>
            <person name="Assie A."/>
            <person name="Zimmermann J."/>
            <person name="Zhang F."/>
            <person name="Tietje A.M."/>
            <person name="Marsh S.A."/>
            <person name="Felix M.A."/>
            <person name="Shapira M."/>
            <person name="Kaleta C."/>
            <person name="Schulenburg H."/>
            <person name="Samuel B."/>
        </authorList>
    </citation>
    <scope>NUCLEOTIDE SEQUENCE [LARGE SCALE GENOMIC DNA]</scope>
    <source>
        <strain evidence="1 2">BIGb0172</strain>
    </source>
</reference>
<gene>
    <name evidence="1" type="ORF">HS961_02970</name>
</gene>
<dbReference type="Proteomes" id="UP000515240">
    <property type="component" value="Chromosome"/>
</dbReference>
<evidence type="ECO:0000313" key="1">
    <source>
        <dbReference type="EMBL" id="QMV71878.1"/>
    </source>
</evidence>
<sequence length="99" mass="9877">MSAPLSLPGLLSASKGMVPSALTTTLVMPMAACAGAANTQKPARASKVGAIAEMRGAARLGVAASGALSAEGDAPGLSKLMQFFIITTPSIENINISEF</sequence>
<dbReference type="EMBL" id="CP058554">
    <property type="protein sequence ID" value="QMV71878.1"/>
    <property type="molecule type" value="Genomic_DNA"/>
</dbReference>
<proteinExistence type="predicted"/>
<keyword evidence="2" id="KW-1185">Reference proteome</keyword>
<dbReference type="RefSeq" id="WP_182326307.1">
    <property type="nucleotide sequence ID" value="NZ_CP058554.1"/>
</dbReference>
<organism evidence="1 2">
    <name type="scientific">Comamonas piscis</name>
    <dbReference type="NCBI Taxonomy" id="1562974"/>
    <lineage>
        <taxon>Bacteria</taxon>
        <taxon>Pseudomonadati</taxon>
        <taxon>Pseudomonadota</taxon>
        <taxon>Betaproteobacteria</taxon>
        <taxon>Burkholderiales</taxon>
        <taxon>Comamonadaceae</taxon>
        <taxon>Comamonas</taxon>
    </lineage>
</organism>
<protein>
    <submittedName>
        <fullName evidence="1">Uncharacterized protein</fullName>
    </submittedName>
</protein>
<accession>A0A7G5ED03</accession>
<name>A0A7G5ED03_9BURK</name>
<evidence type="ECO:0000313" key="2">
    <source>
        <dbReference type="Proteomes" id="UP000515240"/>
    </source>
</evidence>
<dbReference type="KEGG" id="cpis:HS961_02970"/>
<dbReference type="AlphaFoldDB" id="A0A7G5ED03"/>